<dbReference type="Gene3D" id="1.10.150.130">
    <property type="match status" value="1"/>
</dbReference>
<keyword evidence="2" id="KW-0229">DNA integration</keyword>
<evidence type="ECO:0000256" key="3">
    <source>
        <dbReference type="ARBA" id="ARBA00023125"/>
    </source>
</evidence>
<dbReference type="PROSITE" id="PS51898">
    <property type="entry name" value="TYR_RECOMBINASE"/>
    <property type="match status" value="1"/>
</dbReference>
<keyword evidence="3" id="KW-0238">DNA-binding</keyword>
<evidence type="ECO:0000313" key="7">
    <source>
        <dbReference type="Proteomes" id="UP000622405"/>
    </source>
</evidence>
<evidence type="ECO:0000256" key="4">
    <source>
        <dbReference type="ARBA" id="ARBA00023172"/>
    </source>
</evidence>
<protein>
    <submittedName>
        <fullName evidence="6">Tyrosine-type recombinase/integrase</fullName>
    </submittedName>
</protein>
<keyword evidence="4" id="KW-0233">DNA recombination</keyword>
<gene>
    <name evidence="6" type="ORF">GH811_18005</name>
</gene>
<accession>A0ABR6Z206</accession>
<dbReference type="InterPro" id="IPR010998">
    <property type="entry name" value="Integrase_recombinase_N"/>
</dbReference>
<dbReference type="PANTHER" id="PTHR30629">
    <property type="entry name" value="PROPHAGE INTEGRASE"/>
    <property type="match status" value="1"/>
</dbReference>
<dbReference type="Pfam" id="PF00589">
    <property type="entry name" value="Phage_integrase"/>
    <property type="match status" value="1"/>
</dbReference>
<name>A0ABR6Z206_9FIRM</name>
<dbReference type="InterPro" id="IPR050808">
    <property type="entry name" value="Phage_Integrase"/>
</dbReference>
<organism evidence="6 7">
    <name type="scientific">Acetobacterium malicum</name>
    <dbReference type="NCBI Taxonomy" id="52692"/>
    <lineage>
        <taxon>Bacteria</taxon>
        <taxon>Bacillati</taxon>
        <taxon>Bacillota</taxon>
        <taxon>Clostridia</taxon>
        <taxon>Eubacteriales</taxon>
        <taxon>Eubacteriaceae</taxon>
        <taxon>Acetobacterium</taxon>
    </lineage>
</organism>
<feature type="domain" description="Tyr recombinase" evidence="5">
    <location>
        <begin position="172"/>
        <end position="344"/>
    </location>
</feature>
<sequence length="347" mass="40821">MRLPNGFGSVHKVSGKRRKPWRARITSSWEVVDDEKLFQKYEVLGYFATRQDALNALVNYNENPYELSTNKMTFEEVYEKWSAEHFQKIVPSAARTWKSAFKYCKPLYGMRMRDLRVNHLEDTIKSAKTGDPTKGRMKSLFNLMFRYAMKHEMINKNYAELCDSIKRPKPKKDNVPFSKEEIQTLWDNLSYPFVDMVIIGIYSGWRPQELATLKSSDIDIENKTMLGGLKTDAGKNRIVPIHSKILPLIEKRYNPKYEFLFNDEDGQQGTTMTYDKYRGRFNKITSKFGFVHRPHETRHTFITMAKEVQINDYVLKLIVGHAIEDVTEKIYTHRTMDQLKNEIEKIK</sequence>
<evidence type="ECO:0000256" key="1">
    <source>
        <dbReference type="ARBA" id="ARBA00008857"/>
    </source>
</evidence>
<evidence type="ECO:0000313" key="6">
    <source>
        <dbReference type="EMBL" id="MBC3901495.1"/>
    </source>
</evidence>
<dbReference type="SUPFAM" id="SSF56349">
    <property type="entry name" value="DNA breaking-rejoining enzymes"/>
    <property type="match status" value="1"/>
</dbReference>
<dbReference type="InterPro" id="IPR013762">
    <property type="entry name" value="Integrase-like_cat_sf"/>
</dbReference>
<proteinExistence type="inferred from homology"/>
<dbReference type="Gene3D" id="1.10.443.10">
    <property type="entry name" value="Intergrase catalytic core"/>
    <property type="match status" value="1"/>
</dbReference>
<dbReference type="PANTHER" id="PTHR30629:SF2">
    <property type="entry name" value="PROPHAGE INTEGRASE INTS-RELATED"/>
    <property type="match status" value="1"/>
</dbReference>
<keyword evidence="7" id="KW-1185">Reference proteome</keyword>
<dbReference type="EMBL" id="WJBE01000030">
    <property type="protein sequence ID" value="MBC3901495.1"/>
    <property type="molecule type" value="Genomic_DNA"/>
</dbReference>
<evidence type="ECO:0000256" key="2">
    <source>
        <dbReference type="ARBA" id="ARBA00022908"/>
    </source>
</evidence>
<dbReference type="Proteomes" id="UP000622405">
    <property type="component" value="Unassembled WGS sequence"/>
</dbReference>
<reference evidence="6 7" key="1">
    <citation type="journal article" date="2020" name="mSystems">
        <title>Defining Genomic and Predicted Metabolic Features of the Acetobacterium Genus.</title>
        <authorList>
            <person name="Ross D.E."/>
            <person name="Marshall C.W."/>
            <person name="Gulliver D."/>
            <person name="May H.D."/>
            <person name="Norman R.S."/>
        </authorList>
    </citation>
    <scope>NUCLEOTIDE SEQUENCE [LARGE SCALE GENOMIC DNA]</scope>
    <source>
        <strain evidence="6 7">DSM 4132</strain>
    </source>
</reference>
<dbReference type="InterPro" id="IPR002104">
    <property type="entry name" value="Integrase_catalytic"/>
</dbReference>
<comment type="caution">
    <text evidence="6">The sequence shown here is derived from an EMBL/GenBank/DDBJ whole genome shotgun (WGS) entry which is preliminary data.</text>
</comment>
<dbReference type="InterPro" id="IPR011010">
    <property type="entry name" value="DNA_brk_join_enz"/>
</dbReference>
<evidence type="ECO:0000259" key="5">
    <source>
        <dbReference type="PROSITE" id="PS51898"/>
    </source>
</evidence>
<dbReference type="RefSeq" id="WP_186895531.1">
    <property type="nucleotide sequence ID" value="NZ_WJBE01000030.1"/>
</dbReference>
<comment type="similarity">
    <text evidence="1">Belongs to the 'phage' integrase family.</text>
</comment>